<gene>
    <name evidence="3" type="ORF">A2527_06610</name>
</gene>
<dbReference type="InterPro" id="IPR016142">
    <property type="entry name" value="Citrate_synth-like_lrg_a-sub"/>
</dbReference>
<dbReference type="InterPro" id="IPR016143">
    <property type="entry name" value="Citrate_synth-like_sm_a-sub"/>
</dbReference>
<accession>A0A1F6GA65</accession>
<dbReference type="InterPro" id="IPR036291">
    <property type="entry name" value="NAD(P)-bd_dom_sf"/>
</dbReference>
<proteinExistence type="predicted"/>
<name>A0A1F6GA65_9PROT</name>
<dbReference type="Pfam" id="PF02629">
    <property type="entry name" value="CoA_binding"/>
    <property type="match status" value="1"/>
</dbReference>
<evidence type="ECO:0000259" key="2">
    <source>
        <dbReference type="Pfam" id="PF13607"/>
    </source>
</evidence>
<evidence type="ECO:0000313" key="3">
    <source>
        <dbReference type="EMBL" id="OGG95005.1"/>
    </source>
</evidence>
<dbReference type="Gene3D" id="3.40.50.720">
    <property type="entry name" value="NAD(P)-binding Rossmann-like Domain"/>
    <property type="match status" value="1"/>
</dbReference>
<feature type="domain" description="CoA-binding" evidence="1">
    <location>
        <begin position="22"/>
        <end position="122"/>
    </location>
</feature>
<dbReference type="Gene3D" id="1.10.580.10">
    <property type="entry name" value="Citrate Synthase, domain 1"/>
    <property type="match status" value="1"/>
</dbReference>
<dbReference type="SUPFAM" id="SSF51735">
    <property type="entry name" value="NAD(P)-binding Rossmann-fold domains"/>
    <property type="match status" value="1"/>
</dbReference>
<dbReference type="AlphaFoldDB" id="A0A1F6GA65"/>
<evidence type="ECO:0000259" key="1">
    <source>
        <dbReference type="Pfam" id="PF02629"/>
    </source>
</evidence>
<dbReference type="GO" id="GO:0009361">
    <property type="term" value="C:succinate-CoA ligase complex (ADP-forming)"/>
    <property type="evidence" value="ECO:0007669"/>
    <property type="project" value="TreeGrafter"/>
</dbReference>
<sequence>MSKLKNPFPYYVGVNSLEELANKKTRVLIMNILGNESKTVTPTSHQYSGGNIVAGVQFGQGGSVLETNAGNIPVYGSVKEALDDGKQFDTGVIYLPPSAVNYATAELCKHNHNLKKIVILTEKVSVRDARMMRWGCQEAKVDVFGGNCLGIANPHDRVRVGGALGGDKPAEALVKGSVAIYSNSGNFSTTMSEYLKTGGFGTSTILSSGKDVIIHFALPEFLYCAENDPRTRAVVVYIEPGGYYEKQALDWIQDNRFNFTKPIIACVTGRWKKNITRACGHAGALSGGGDDAEGKEKWFDNYFGVGQFNANKIKVSPRGVRVASIQEIPAAMAAVIKALGQKPDFAPIGDLSLKPWFANQFKANYPKNLSFPVTKAIEPYAEQIERVSRQVGAQLPREGMRNRSGATMMNAQTQVTEMHGKTVLELVEHPFGATNLFALTKEMPSKSQLKLVNLLLNYFVSNATSGGMAATMGRKNGATPNAFIGAEVLMTGDSSLIKAVRANISTLIDLFYPEVGKEVGPNAKAVEKALKSKSKMVESKNSASQAKAAEFMLKSAKTYKASTVFTDYADAYLAKNPKACRISLALAALALSLSWESLTGRRITRDNAEELCTYFHVHGTIVANAPANREKNAHFAALASLIDIKVLETDFSETCFRLLFDRAPKNENEIFALNAMLNLTVSNGPGTISGKGAKESVSAKNQIPVAYAGFMANTGLAHGGNGFEAVAFLIERFKDYNPYKGAKGLDKKIQELAHKAAMDYNVVKKQAKVEGNMQYMKIPCVNHPVFKGKPVNIDPREEFIYKLFKARKMDNPFQEFYHKLVVELFEAGATKNVFCVNIDAVIATISLELFWDQLHQGKVTEAEMQDLVFVMFLFARMVGSAAEIADHRARGTDMDCRTPASQCEFVV</sequence>
<dbReference type="SUPFAM" id="SSF52210">
    <property type="entry name" value="Succinyl-CoA synthetase domains"/>
    <property type="match status" value="1"/>
</dbReference>
<dbReference type="InterPro" id="IPR036969">
    <property type="entry name" value="Citrate_synthase_sf"/>
</dbReference>
<dbReference type="GO" id="GO:0004776">
    <property type="term" value="F:succinate-CoA ligase (GDP-forming) activity"/>
    <property type="evidence" value="ECO:0007669"/>
    <property type="project" value="TreeGrafter"/>
</dbReference>
<dbReference type="SUPFAM" id="SSF48256">
    <property type="entry name" value="Citrate synthase"/>
    <property type="match status" value="1"/>
</dbReference>
<dbReference type="GO" id="GO:0004775">
    <property type="term" value="F:succinate-CoA ligase (ADP-forming) activity"/>
    <property type="evidence" value="ECO:0007669"/>
    <property type="project" value="TreeGrafter"/>
</dbReference>
<comment type="caution">
    <text evidence="3">The sequence shown here is derived from an EMBL/GenBank/DDBJ whole genome shotgun (WGS) entry which is preliminary data.</text>
</comment>
<feature type="domain" description="Succinyl-CoA synthetase-like flavodoxin" evidence="2">
    <location>
        <begin position="175"/>
        <end position="287"/>
    </location>
</feature>
<dbReference type="InterPro" id="IPR016102">
    <property type="entry name" value="Succinyl-CoA_synth-like"/>
</dbReference>
<dbReference type="Gene3D" id="1.10.230.10">
    <property type="entry name" value="Cytochrome P450-Terp, domain 2"/>
    <property type="match status" value="1"/>
</dbReference>
<dbReference type="Proteomes" id="UP000178449">
    <property type="component" value="Unassembled WGS sequence"/>
</dbReference>
<evidence type="ECO:0000313" key="4">
    <source>
        <dbReference type="Proteomes" id="UP000178449"/>
    </source>
</evidence>
<dbReference type="GO" id="GO:0046912">
    <property type="term" value="F:acyltransferase activity, acyl groups converted into alkyl on transfer"/>
    <property type="evidence" value="ECO:0007669"/>
    <property type="project" value="InterPro"/>
</dbReference>
<reference evidence="3 4" key="1">
    <citation type="journal article" date="2016" name="Nat. Commun.">
        <title>Thousands of microbial genomes shed light on interconnected biogeochemical processes in an aquifer system.</title>
        <authorList>
            <person name="Anantharaman K."/>
            <person name="Brown C.T."/>
            <person name="Hug L.A."/>
            <person name="Sharon I."/>
            <person name="Castelle C.J."/>
            <person name="Probst A.J."/>
            <person name="Thomas B.C."/>
            <person name="Singh A."/>
            <person name="Wilkins M.J."/>
            <person name="Karaoz U."/>
            <person name="Brodie E.L."/>
            <person name="Williams K.H."/>
            <person name="Hubbard S.S."/>
            <person name="Banfield J.F."/>
        </authorList>
    </citation>
    <scope>NUCLEOTIDE SEQUENCE [LARGE SCALE GENOMIC DNA]</scope>
</reference>
<dbReference type="Pfam" id="PF13607">
    <property type="entry name" value="Succ_CoA_lig"/>
    <property type="match status" value="1"/>
</dbReference>
<protein>
    <submittedName>
        <fullName evidence="3">CoA-binding protein</fullName>
    </submittedName>
</protein>
<dbReference type="PANTHER" id="PTHR11117:SF2">
    <property type="entry name" value="SUCCINATE--COA LIGASE [ADP_GDP-FORMING] SUBUNIT ALPHA, MITOCHONDRIAL"/>
    <property type="match status" value="1"/>
</dbReference>
<dbReference type="STRING" id="1817772.A2527_06610"/>
<dbReference type="PANTHER" id="PTHR11117">
    <property type="entry name" value="SUCCINYL-COA LIGASE SUBUNIT ALPHA"/>
    <property type="match status" value="1"/>
</dbReference>
<dbReference type="InterPro" id="IPR003781">
    <property type="entry name" value="CoA-bd"/>
</dbReference>
<dbReference type="InterPro" id="IPR032875">
    <property type="entry name" value="Succ_CoA_lig_flav_dom"/>
</dbReference>
<organism evidence="3 4">
    <name type="scientific">Candidatus Lambdaproteobacteria bacterium RIFOXYD2_FULL_50_16</name>
    <dbReference type="NCBI Taxonomy" id="1817772"/>
    <lineage>
        <taxon>Bacteria</taxon>
        <taxon>Pseudomonadati</taxon>
        <taxon>Pseudomonadota</taxon>
        <taxon>Candidatus Lambdaproteobacteria</taxon>
    </lineage>
</organism>
<dbReference type="Gene3D" id="3.40.50.261">
    <property type="entry name" value="Succinyl-CoA synthetase domains"/>
    <property type="match status" value="1"/>
</dbReference>
<dbReference type="GO" id="GO:0006099">
    <property type="term" value="P:tricarboxylic acid cycle"/>
    <property type="evidence" value="ECO:0007669"/>
    <property type="project" value="TreeGrafter"/>
</dbReference>
<dbReference type="EMBL" id="MFNE01000030">
    <property type="protein sequence ID" value="OGG95005.1"/>
    <property type="molecule type" value="Genomic_DNA"/>
</dbReference>